<dbReference type="Proteomes" id="UP000018468">
    <property type="component" value="Linkage group LG7"/>
</dbReference>
<reference evidence="15" key="2">
    <citation type="submission" date="2025-08" db="UniProtKB">
        <authorList>
            <consortium name="Ensembl"/>
        </authorList>
    </citation>
    <scope>IDENTIFICATION</scope>
</reference>
<keyword evidence="6" id="KW-0677">Repeat</keyword>
<evidence type="ECO:0000256" key="10">
    <source>
        <dbReference type="ARBA" id="ARBA00062872"/>
    </source>
</evidence>
<feature type="repeat" description="TPR" evidence="12">
    <location>
        <begin position="849"/>
        <end position="882"/>
    </location>
</feature>
<evidence type="ECO:0000256" key="5">
    <source>
        <dbReference type="ARBA" id="ARBA00022553"/>
    </source>
</evidence>
<evidence type="ECO:0000256" key="4">
    <source>
        <dbReference type="ARBA" id="ARBA00022490"/>
    </source>
</evidence>
<comment type="function">
    <text evidence="9">Component of a complex required to localize phosphatidylinositol 4-kinase (PI4K) to the plasma membrane. The complex acts as a regulator of phosphatidylinositol 4-phosphate (PtdIns(4)P) synthesis. In the complex, plays a central role in bridging PI4KA to EFR3B and HYCC1, via direct interactions.</text>
</comment>
<dbReference type="SMART" id="SM00028">
    <property type="entry name" value="TPR"/>
    <property type="match status" value="7"/>
</dbReference>
<sequence length="894" mass="99702">MAAKKSGSRLETEIERCRSEGQWDRIPELVRQLSAKLISNDDLGELLLGEAKLQQYLKENPIKQGYSPRGARPQLVEVRKHLTAALDRGNLKSEYMQEAHLLMAKLSYVEGDYREATSIYSRVGLDEVQLVGIPMYRLSMIAEAYATKGLCLEKVPVASPVSNRNTDRDQEIITCYEKSGDIALLYLQEMEKALSTGLHNRSPKPGPVSQEQELGYFLETGLQRAHVIHFKNGNLTRGVGRFREILRAIETRTTQNLRMTIARQLAEILLRGMCEQSYWSPLEDPPHPSPLDDPLRQASRAKDYALSRRPRVYSGESIFCPQENTEEALLLLLISESMANRDAVLSRIPEHNNDRIISLQSASVVYDLLTIALGRRGQYEMLSECLERAMKFAFEEFHLWYQFALSLMAAGKSARAVRVLKECIRLKPDDPTIPLLAVKLCIGTLHWLEEGERFAKMVVDMGEKASEFRAKGYLAIGLVYSLKASDASLRGMQEEYQKKALGAFQRAQSLSPTDHIAVFYLALQLAVSRQIPEALGYVRQALQLQGDDAHSLHLLALLLSAQKHYHDALNIIEMALSEYPENFILLFTKVKLETVCRGPDEALLTCKHMLQIWKSCYNLTNPSDSGRGSSLLDRAIADRRQLNTMTLPDFSDPETASDSSSVSGSEPSLHFFVSSHHCPPSKPEPPPKPGGHAFCDHALGRRLSSACSVHATSVAASRVEQALSEVASSLQSSAPKQGPLHPWMTLAQIWLHAAEVYIGMGKPTEATACTQEAASLFPMSHNVLFMKGQVAELRGNMDEAKRWYEEALSISPTHVKTMQRLGLILHQLGRYSLAEKVLRDAVQVNSTAHDVWNSLGEVLQAQGNDDAATECFLTALEMEASSPILPFTIIPRTL</sequence>
<evidence type="ECO:0000256" key="7">
    <source>
        <dbReference type="ARBA" id="ARBA00022803"/>
    </source>
</evidence>
<dbReference type="PANTHER" id="PTHR23083">
    <property type="entry name" value="TETRATRICOPEPTIDE REPEAT PROTEIN, TPR"/>
    <property type="match status" value="1"/>
</dbReference>
<dbReference type="GeneID" id="102696123"/>
<dbReference type="InParanoid" id="W5MRQ9"/>
<keyword evidence="3" id="KW-1003">Cell membrane</keyword>
<comment type="subunit">
    <text evidence="10">Component of a phosphatidylinositol 4-kinase (PI4K) complex, composed of PI4KA, EFR3 (EFR3A or EFR3B), TTC7 (TTC7A or TTC7B) and HYCC (HYCC1 or HYCC2). Interacts with PI4KA, interaction is direct. Interacts with EFR3 (EFR3A or EFR3B), interaction is direct. Interacts with HYCC (HYCC1 or HYCC2), interaction is direct. Association with the PI4K complex is strongly reduced by TMEM150A.</text>
</comment>
<protein>
    <recommendedName>
        <fullName evidence="11">Tetratricopeptide repeat protein 7B</fullName>
    </recommendedName>
</protein>
<dbReference type="OrthoDB" id="29013at2759"/>
<dbReference type="OMA" id="EYYLACQ"/>
<dbReference type="GO" id="GO:0005829">
    <property type="term" value="C:cytosol"/>
    <property type="evidence" value="ECO:0007669"/>
    <property type="project" value="UniProtKB-SubCell"/>
</dbReference>
<comment type="subcellular location">
    <subcellularLocation>
        <location evidence="1">Cell membrane</location>
    </subcellularLocation>
    <subcellularLocation>
        <location evidence="2">Cytoplasm</location>
        <location evidence="2">Cytosol</location>
    </subcellularLocation>
</comment>
<evidence type="ECO:0000256" key="12">
    <source>
        <dbReference type="PROSITE-ProRule" id="PRU00339"/>
    </source>
</evidence>
<evidence type="ECO:0000256" key="1">
    <source>
        <dbReference type="ARBA" id="ARBA00004236"/>
    </source>
</evidence>
<evidence type="ECO:0000256" key="8">
    <source>
        <dbReference type="ARBA" id="ARBA00023136"/>
    </source>
</evidence>
<dbReference type="GeneTree" id="ENSGT00940000158474"/>
<evidence type="ECO:0000313" key="15">
    <source>
        <dbReference type="Ensembl" id="ENSLOCP00000011068.1"/>
    </source>
</evidence>
<evidence type="ECO:0000256" key="11">
    <source>
        <dbReference type="ARBA" id="ARBA00073839"/>
    </source>
</evidence>
<keyword evidence="16" id="KW-1185">Reference proteome</keyword>
<dbReference type="Bgee" id="ENSLOCG00000009065">
    <property type="expression patterns" value="Expressed in muscle tissue and 13 other cell types or tissues"/>
</dbReference>
<dbReference type="EMBL" id="AHAT01003902">
    <property type="status" value="NOT_ANNOTATED_CDS"/>
    <property type="molecule type" value="Genomic_DNA"/>
</dbReference>
<feature type="compositionally biased region" description="Pro residues" evidence="13">
    <location>
        <begin position="680"/>
        <end position="689"/>
    </location>
</feature>
<keyword evidence="5" id="KW-0597">Phosphoprotein</keyword>
<dbReference type="Pfam" id="PF13424">
    <property type="entry name" value="TPR_12"/>
    <property type="match status" value="1"/>
</dbReference>
<dbReference type="Gene3D" id="1.25.40.10">
    <property type="entry name" value="Tetratricopeptide repeat domain"/>
    <property type="match status" value="3"/>
</dbReference>
<dbReference type="GO" id="GO:0005886">
    <property type="term" value="C:plasma membrane"/>
    <property type="evidence" value="ECO:0000318"/>
    <property type="project" value="GO_Central"/>
</dbReference>
<name>W5MRQ9_LEPOC</name>
<dbReference type="FunFam" id="1.25.40.10:FF:000030">
    <property type="entry name" value="Tetratricopeptide repeat domain 7B"/>
    <property type="match status" value="1"/>
</dbReference>
<dbReference type="CTD" id="145567"/>
<keyword evidence="7 12" id="KW-0802">TPR repeat</keyword>
<reference evidence="15" key="3">
    <citation type="submission" date="2025-09" db="UniProtKB">
        <authorList>
            <consortium name="Ensembl"/>
        </authorList>
    </citation>
    <scope>IDENTIFICATION</scope>
</reference>
<feature type="repeat" description="TPR" evidence="12">
    <location>
        <begin position="781"/>
        <end position="814"/>
    </location>
</feature>
<evidence type="ECO:0000256" key="13">
    <source>
        <dbReference type="SAM" id="MobiDB-lite"/>
    </source>
</evidence>
<dbReference type="STRING" id="7918.ENSLOCP00000011068"/>
<accession>W5MRQ9</accession>
<evidence type="ECO:0000259" key="14">
    <source>
        <dbReference type="Pfam" id="PF19440"/>
    </source>
</evidence>
<proteinExistence type="predicted"/>
<organism evidence="15 16">
    <name type="scientific">Lepisosteus oculatus</name>
    <name type="common">Spotted gar</name>
    <dbReference type="NCBI Taxonomy" id="7918"/>
    <lineage>
        <taxon>Eukaryota</taxon>
        <taxon>Metazoa</taxon>
        <taxon>Chordata</taxon>
        <taxon>Craniata</taxon>
        <taxon>Vertebrata</taxon>
        <taxon>Euteleostomi</taxon>
        <taxon>Actinopterygii</taxon>
        <taxon>Neopterygii</taxon>
        <taxon>Holostei</taxon>
        <taxon>Semionotiformes</taxon>
        <taxon>Lepisosteidae</taxon>
        <taxon>Lepisosteus</taxon>
    </lineage>
</organism>
<dbReference type="FunFam" id="1.25.40.10:FF:000035">
    <property type="entry name" value="Tetratricopeptide repeat domain 7B"/>
    <property type="match status" value="1"/>
</dbReference>
<dbReference type="InterPro" id="IPR045819">
    <property type="entry name" value="TTC7_N"/>
</dbReference>
<evidence type="ECO:0000256" key="9">
    <source>
        <dbReference type="ARBA" id="ARBA00054379"/>
    </source>
</evidence>
<dbReference type="Ensembl" id="ENSLOCT00000011084.1">
    <property type="protein sequence ID" value="ENSLOCP00000011068.1"/>
    <property type="gene ID" value="ENSLOCG00000009065.1"/>
</dbReference>
<feature type="region of interest" description="Disordered" evidence="13">
    <location>
        <begin position="645"/>
        <end position="693"/>
    </location>
</feature>
<dbReference type="PROSITE" id="PS50005">
    <property type="entry name" value="TPR"/>
    <property type="match status" value="2"/>
</dbReference>
<dbReference type="EMBL" id="AHAT01003903">
    <property type="status" value="NOT_ANNOTATED_CDS"/>
    <property type="molecule type" value="Genomic_DNA"/>
</dbReference>
<evidence type="ECO:0000256" key="2">
    <source>
        <dbReference type="ARBA" id="ARBA00004514"/>
    </source>
</evidence>
<dbReference type="AlphaFoldDB" id="W5MRQ9"/>
<dbReference type="InterPro" id="IPR019734">
    <property type="entry name" value="TPR_rpt"/>
</dbReference>
<dbReference type="InterPro" id="IPR051722">
    <property type="entry name" value="Endocytosis_PI4K-reg_protein"/>
</dbReference>
<feature type="compositionally biased region" description="Low complexity" evidence="13">
    <location>
        <begin position="657"/>
        <end position="668"/>
    </location>
</feature>
<dbReference type="SUPFAM" id="SSF48452">
    <property type="entry name" value="TPR-like"/>
    <property type="match status" value="3"/>
</dbReference>
<feature type="domain" description="Tetratricopeptide repeat protein 7 N-terminal" evidence="14">
    <location>
        <begin position="1"/>
        <end position="386"/>
    </location>
</feature>
<dbReference type="GO" id="GO:0072659">
    <property type="term" value="P:protein localization to plasma membrane"/>
    <property type="evidence" value="ECO:0000318"/>
    <property type="project" value="GO_Central"/>
</dbReference>
<dbReference type="Pfam" id="PF19440">
    <property type="entry name" value="TTC7_N"/>
    <property type="match status" value="1"/>
</dbReference>
<dbReference type="PANTHER" id="PTHR23083:SF365">
    <property type="entry name" value="TETRATRICOPEPTIDE REPEAT PROTEIN 7B"/>
    <property type="match status" value="1"/>
</dbReference>
<keyword evidence="4" id="KW-0963">Cytoplasm</keyword>
<dbReference type="Pfam" id="PF13181">
    <property type="entry name" value="TPR_8"/>
    <property type="match status" value="2"/>
</dbReference>
<keyword evidence="8" id="KW-0472">Membrane</keyword>
<evidence type="ECO:0000313" key="16">
    <source>
        <dbReference type="Proteomes" id="UP000018468"/>
    </source>
</evidence>
<dbReference type="EMBL" id="AHAT01003901">
    <property type="status" value="NOT_ANNOTATED_CDS"/>
    <property type="molecule type" value="Genomic_DNA"/>
</dbReference>
<evidence type="ECO:0000256" key="6">
    <source>
        <dbReference type="ARBA" id="ARBA00022737"/>
    </source>
</evidence>
<dbReference type="eggNOG" id="KOG4162">
    <property type="taxonomic scope" value="Eukaryota"/>
</dbReference>
<dbReference type="GO" id="GO:0046854">
    <property type="term" value="P:phosphatidylinositol phosphate biosynthetic process"/>
    <property type="evidence" value="ECO:0000318"/>
    <property type="project" value="GO_Central"/>
</dbReference>
<reference evidence="16" key="1">
    <citation type="submission" date="2011-12" db="EMBL/GenBank/DDBJ databases">
        <title>The Draft Genome of Lepisosteus oculatus.</title>
        <authorList>
            <consortium name="The Broad Institute Genome Assembly &amp; Analysis Group"/>
            <consortium name="Computational R&amp;D Group"/>
            <consortium name="and Sequencing Platform"/>
            <person name="Di Palma F."/>
            <person name="Alfoldi J."/>
            <person name="Johnson J."/>
            <person name="Berlin A."/>
            <person name="Gnerre S."/>
            <person name="Jaffe D."/>
            <person name="MacCallum I."/>
            <person name="Young S."/>
            <person name="Walker B.J."/>
            <person name="Lander E.S."/>
            <person name="Lindblad-Toh K."/>
        </authorList>
    </citation>
    <scope>NUCLEOTIDE SEQUENCE [LARGE SCALE GENOMIC DNA]</scope>
</reference>
<dbReference type="InterPro" id="IPR011990">
    <property type="entry name" value="TPR-like_helical_dom_sf"/>
</dbReference>
<evidence type="ECO:0000256" key="3">
    <source>
        <dbReference type="ARBA" id="ARBA00022475"/>
    </source>
</evidence>